<keyword evidence="19" id="KW-0968">Cytoplasmic vesicle</keyword>
<evidence type="ECO:0000256" key="26">
    <source>
        <dbReference type="SAM" id="MobiDB-lite"/>
    </source>
</evidence>
<dbReference type="InterPro" id="IPR000323">
    <property type="entry name" value="Cu2_ascorb_mOase_N"/>
</dbReference>
<keyword evidence="12 22" id="KW-0186">Copper</keyword>
<dbReference type="GO" id="GO:0005507">
    <property type="term" value="F:copper ion binding"/>
    <property type="evidence" value="ECO:0007669"/>
    <property type="project" value="InterPro"/>
</dbReference>
<dbReference type="PANTHER" id="PTHR10680">
    <property type="entry name" value="PEPTIDYL-GLYCINE ALPHA-AMIDATING MONOOXYGENASE"/>
    <property type="match status" value="1"/>
</dbReference>
<dbReference type="EMBL" id="CM014093">
    <property type="protein sequence ID" value="TKS84036.1"/>
    <property type="molecule type" value="Genomic_DNA"/>
</dbReference>
<feature type="region of interest" description="Disordered" evidence="26">
    <location>
        <begin position="850"/>
        <end position="886"/>
    </location>
</feature>
<keyword evidence="18" id="KW-0511">Multifunctional enzyme</keyword>
<dbReference type="STRING" id="240159.A0A4U5V895"/>
<comment type="similarity">
    <text evidence="4">In the N-terminal section; belongs to the copper type II ascorbate-dependent monooxygenase family.</text>
</comment>
<evidence type="ECO:0000256" key="28">
    <source>
        <dbReference type="SAM" id="SignalP"/>
    </source>
</evidence>
<feature type="disulfide bond" evidence="23">
    <location>
        <begin position="528"/>
        <end position="549"/>
    </location>
</feature>
<dbReference type="GO" id="GO:0030658">
    <property type="term" value="C:transport vesicle membrane"/>
    <property type="evidence" value="ECO:0007669"/>
    <property type="project" value="UniProtKB-SubCell"/>
</dbReference>
<dbReference type="CDD" id="cd14958">
    <property type="entry name" value="NHL_PAL_like"/>
    <property type="match status" value="1"/>
</dbReference>
<feature type="disulfide bond" evidence="23">
    <location>
        <begin position="595"/>
        <end position="606"/>
    </location>
</feature>
<dbReference type="PANTHER" id="PTHR10680:SF14">
    <property type="entry name" value="PEPTIDYL-GLYCINE ALPHA-AMIDATING MONOOXYGENASE"/>
    <property type="match status" value="1"/>
</dbReference>
<dbReference type="InterPro" id="IPR001258">
    <property type="entry name" value="NHL_repeat"/>
</dbReference>
<evidence type="ECO:0000256" key="25">
    <source>
        <dbReference type="PROSITE-ProRule" id="PRU00504"/>
    </source>
</evidence>
<evidence type="ECO:0000256" key="10">
    <source>
        <dbReference type="ARBA" id="ARBA00022989"/>
    </source>
</evidence>
<evidence type="ECO:0000256" key="12">
    <source>
        <dbReference type="ARBA" id="ARBA00023008"/>
    </source>
</evidence>
<feature type="binding site" evidence="22">
    <location>
        <position position="106"/>
    </location>
    <ligand>
        <name>Cu(2+)</name>
        <dbReference type="ChEBI" id="CHEBI:29036"/>
        <label>1</label>
        <note>catalytic</note>
    </ligand>
</feature>
<dbReference type="GO" id="GO:0001519">
    <property type="term" value="P:peptide amidation"/>
    <property type="evidence" value="ECO:0007669"/>
    <property type="project" value="UniProtKB-ARBA"/>
</dbReference>
<evidence type="ECO:0000256" key="8">
    <source>
        <dbReference type="ARBA" id="ARBA00022737"/>
    </source>
</evidence>
<feature type="disulfide bond" evidence="23">
    <location>
        <begin position="293"/>
        <end position="315"/>
    </location>
</feature>
<dbReference type="Gene3D" id="2.60.120.310">
    <property type="entry name" value="Copper type II, ascorbate-dependent monooxygenase, N-terminal domain"/>
    <property type="match status" value="1"/>
</dbReference>
<evidence type="ECO:0000256" key="22">
    <source>
        <dbReference type="PIRSR" id="PIRSR600720-2"/>
    </source>
</evidence>
<evidence type="ECO:0000256" key="19">
    <source>
        <dbReference type="ARBA" id="ARBA00023329"/>
    </source>
</evidence>
<dbReference type="InterPro" id="IPR014784">
    <property type="entry name" value="Cu2_ascorb_mOase-like_C"/>
</dbReference>
<evidence type="ECO:0000256" key="24">
    <source>
        <dbReference type="PIRSR" id="PIRSR600720-4"/>
    </source>
</evidence>
<feature type="domain" description="Copper type II ascorbate-dependent monooxygenase N-terminal" evidence="29">
    <location>
        <begin position="63"/>
        <end position="176"/>
    </location>
</feature>
<dbReference type="Pfam" id="PF01082">
    <property type="entry name" value="Cu2_monooxygen"/>
    <property type="match status" value="1"/>
</dbReference>
<dbReference type="Gene3D" id="2.120.10.30">
    <property type="entry name" value="TolB, C-terminal domain"/>
    <property type="match status" value="1"/>
</dbReference>
<keyword evidence="9 22" id="KW-0862">Zinc</keyword>
<dbReference type="GO" id="GO:0004598">
    <property type="term" value="F:peptidylamidoglycolate lyase activity"/>
    <property type="evidence" value="ECO:0007669"/>
    <property type="project" value="UniProtKB-EC"/>
</dbReference>
<feature type="glycosylation site" description="N-linked (GlcNAc...) asparagine" evidence="24">
    <location>
        <position position="660"/>
    </location>
</feature>
<feature type="compositionally biased region" description="Acidic residues" evidence="26">
    <location>
        <begin position="855"/>
        <end position="875"/>
    </location>
</feature>
<feature type="signal peptide" evidence="28">
    <location>
        <begin position="1"/>
        <end position="20"/>
    </location>
</feature>
<feature type="repeat" description="NHL" evidence="25">
    <location>
        <begin position="470"/>
        <end position="505"/>
    </location>
</feature>
<feature type="domain" description="Copper type II ascorbate-dependent monooxygenase C-terminal" evidence="30">
    <location>
        <begin position="201"/>
        <end position="346"/>
    </location>
</feature>
<dbReference type="FunFam" id="2.120.10.30:FF:000016">
    <property type="entry name" value="peptidyl-glycine alpha-amidating monooxygenase isoform X1"/>
    <property type="match status" value="1"/>
</dbReference>
<evidence type="ECO:0000256" key="5">
    <source>
        <dbReference type="ARBA" id="ARBA00022692"/>
    </source>
</evidence>
<comment type="subcellular location">
    <subcellularLocation>
        <location evidence="2">Cytoplasmic vesicle</location>
        <location evidence="2">Secretory vesicle membrane</location>
        <topology evidence="2">Single-pass membrane protein</topology>
    </subcellularLocation>
</comment>
<keyword evidence="7 28" id="KW-0732">Signal</keyword>
<comment type="similarity">
    <text evidence="3">In the C-terminal section; belongs to the peptidyl-alpha-hydroxyglycine alpha-amidating lyase family.</text>
</comment>
<organism evidence="31 32">
    <name type="scientific">Collichthys lucidus</name>
    <name type="common">Big head croaker</name>
    <name type="synonym">Sciaena lucida</name>
    <dbReference type="NCBI Taxonomy" id="240159"/>
    <lineage>
        <taxon>Eukaryota</taxon>
        <taxon>Metazoa</taxon>
        <taxon>Chordata</taxon>
        <taxon>Craniata</taxon>
        <taxon>Vertebrata</taxon>
        <taxon>Euteleostomi</taxon>
        <taxon>Actinopterygii</taxon>
        <taxon>Neopterygii</taxon>
        <taxon>Teleostei</taxon>
        <taxon>Neoteleostei</taxon>
        <taxon>Acanthomorphata</taxon>
        <taxon>Eupercaria</taxon>
        <taxon>Sciaenidae</taxon>
        <taxon>Collichthys</taxon>
    </lineage>
</organism>
<feature type="disulfide bond" evidence="23">
    <location>
        <begin position="227"/>
        <end position="334"/>
    </location>
</feature>
<evidence type="ECO:0000256" key="21">
    <source>
        <dbReference type="PIRSR" id="PIRSR600720-1"/>
    </source>
</evidence>
<evidence type="ECO:0000256" key="13">
    <source>
        <dbReference type="ARBA" id="ARBA00023033"/>
    </source>
</evidence>
<evidence type="ECO:0000256" key="3">
    <source>
        <dbReference type="ARBA" id="ARBA00006026"/>
    </source>
</evidence>
<dbReference type="InterPro" id="IPR036939">
    <property type="entry name" value="Cu2_ascorb_mOase_N_sf"/>
</dbReference>
<dbReference type="Gene3D" id="2.60.120.230">
    <property type="match status" value="1"/>
</dbReference>
<feature type="binding site" evidence="21">
    <location>
        <position position="548"/>
    </location>
    <ligand>
        <name>a protein</name>
        <dbReference type="ChEBI" id="CHEBI:16541"/>
    </ligand>
    <ligandPart>
        <name>C-terminal Xaa-(2S)-2-hydroxyglycine residue</name>
        <dbReference type="ChEBI" id="CHEBI:142768"/>
    </ligandPart>
</feature>
<dbReference type="Pfam" id="PF03712">
    <property type="entry name" value="Cu2_monoox_C"/>
    <property type="match status" value="1"/>
</dbReference>
<dbReference type="FunFam" id="2.60.120.310:FF:000001">
    <property type="entry name" value="peptidyl-glycine alpha-amidating monooxygenase isoform X1"/>
    <property type="match status" value="1"/>
</dbReference>
<evidence type="ECO:0000256" key="6">
    <source>
        <dbReference type="ARBA" id="ARBA00022723"/>
    </source>
</evidence>
<feature type="disulfide bond" evidence="23">
    <location>
        <begin position="79"/>
        <end position="124"/>
    </location>
</feature>
<evidence type="ECO:0000313" key="31">
    <source>
        <dbReference type="EMBL" id="TKS84036.1"/>
    </source>
</evidence>
<evidence type="ECO:0000256" key="17">
    <source>
        <dbReference type="ARBA" id="ARBA00023239"/>
    </source>
</evidence>
<comment type="catalytic activity">
    <reaction evidence="20">
        <text>a [peptide]-C-terminal glycine + 2 L-ascorbate + O2 = a [peptide]-C-terminal (2S)-2-hydroxyglycine + 2 monodehydro-L-ascorbate radical + H2O</text>
        <dbReference type="Rhea" id="RHEA:21452"/>
        <dbReference type="Rhea" id="RHEA-COMP:13486"/>
        <dbReference type="Rhea" id="RHEA-COMP:15321"/>
        <dbReference type="ChEBI" id="CHEBI:15377"/>
        <dbReference type="ChEBI" id="CHEBI:15379"/>
        <dbReference type="ChEBI" id="CHEBI:38290"/>
        <dbReference type="ChEBI" id="CHEBI:59513"/>
        <dbReference type="ChEBI" id="CHEBI:137000"/>
        <dbReference type="ChEBI" id="CHEBI:142768"/>
        <dbReference type="EC" id="1.14.17.3"/>
    </reaction>
</comment>
<accession>A0A4U5V895</accession>
<keyword evidence="11" id="KW-0560">Oxidoreductase</keyword>
<dbReference type="FunFam" id="2.60.120.230:FF:000002">
    <property type="entry name" value="Peptidyl-glycine alpha-amidating monooxygenase B"/>
    <property type="match status" value="1"/>
</dbReference>
<evidence type="ECO:0000256" key="4">
    <source>
        <dbReference type="ARBA" id="ARBA00010263"/>
    </source>
</evidence>
<keyword evidence="8" id="KW-0677">Repeat</keyword>
<evidence type="ECO:0000313" key="32">
    <source>
        <dbReference type="Proteomes" id="UP000298787"/>
    </source>
</evidence>
<feature type="binding site" evidence="22">
    <location>
        <position position="479"/>
    </location>
    <ligand>
        <name>Zn(2+)</name>
        <dbReference type="ChEBI" id="CHEBI:29105"/>
        <note>catalytic</note>
    </ligand>
</feature>
<dbReference type="AlphaFoldDB" id="A0A4U5V895"/>
<dbReference type="Pfam" id="PF01436">
    <property type="entry name" value="NHL"/>
    <property type="match status" value="2"/>
</dbReference>
<dbReference type="InterPro" id="IPR020611">
    <property type="entry name" value="Cu2_ascorb_mOase_CS-1"/>
</dbReference>
<keyword evidence="14 27" id="KW-0472">Membrane</keyword>
<dbReference type="PROSITE" id="PS00084">
    <property type="entry name" value="CU2_MONOOXYGENASE_1"/>
    <property type="match status" value="1"/>
</dbReference>
<feature type="binding site" evidence="22">
    <location>
        <position position="172"/>
    </location>
    <ligand>
        <name>Cu(2+)</name>
        <dbReference type="ChEBI" id="CHEBI:29036"/>
        <label>1</label>
        <note>catalytic</note>
    </ligand>
</feature>
<dbReference type="InterPro" id="IPR024548">
    <property type="entry name" value="Cu2_monoox_C"/>
</dbReference>
<feature type="binding site" evidence="22">
    <location>
        <position position="314"/>
    </location>
    <ligand>
        <name>Cu(2+)</name>
        <dbReference type="ChEBI" id="CHEBI:29036"/>
        <label>2</label>
        <note>catalytic</note>
    </ligand>
</feature>
<comment type="cofactor">
    <cofactor evidence="22">
        <name>Cu(2+)</name>
        <dbReference type="ChEBI" id="CHEBI:29036"/>
    </cofactor>
    <text evidence="22">Binds 2 Cu(2+) ions per subunit.</text>
</comment>
<feature type="binding site" evidence="22">
    <location>
        <position position="583"/>
    </location>
    <ligand>
        <name>Zn(2+)</name>
        <dbReference type="ChEBI" id="CHEBI:29105"/>
        <note>catalytic</note>
    </ligand>
</feature>
<feature type="repeat" description="NHL" evidence="25">
    <location>
        <begin position="664"/>
        <end position="707"/>
    </location>
</feature>
<dbReference type="GO" id="GO:0004504">
    <property type="term" value="F:peptidylglycine monooxygenase activity"/>
    <property type="evidence" value="ECO:0007669"/>
    <property type="project" value="UniProtKB-EC"/>
</dbReference>
<evidence type="ECO:0000256" key="16">
    <source>
        <dbReference type="ARBA" id="ARBA00023180"/>
    </source>
</evidence>
<feature type="binding site" evidence="21">
    <location>
        <position position="427"/>
    </location>
    <ligand>
        <name>a protein</name>
        <dbReference type="ChEBI" id="CHEBI:16541"/>
    </ligand>
    <ligandPart>
        <name>C-terminal Xaa-(2S)-2-hydroxyglycine residue</name>
        <dbReference type="ChEBI" id="CHEBI:142768"/>
    </ligandPart>
</feature>
<feature type="chain" id="PRO_5020598714" evidence="28">
    <location>
        <begin position="21"/>
        <end position="886"/>
    </location>
</feature>
<comment type="cofactor">
    <cofactor evidence="22">
        <name>Zn(2+)</name>
        <dbReference type="ChEBI" id="CHEBI:29105"/>
    </cofactor>
    <text evidence="22">Binds one Zn(2+) ion per subunit.</text>
</comment>
<evidence type="ECO:0000256" key="18">
    <source>
        <dbReference type="ARBA" id="ARBA00023268"/>
    </source>
</evidence>
<name>A0A4U5V895_COLLU</name>
<dbReference type="PRINTS" id="PR00790">
    <property type="entry name" value="PAMONOXGNASE"/>
</dbReference>
<evidence type="ECO:0000259" key="30">
    <source>
        <dbReference type="Pfam" id="PF03712"/>
    </source>
</evidence>
<sequence length="886" mass="98949">MMGVPVVCVLVLAFMCHSYSLEMQNPIYRFKRSQENVLSDTSNCMSRFKQQRVLTNTDNFSVDIRMPGVVPTGSDTYLCMAFPVPTNRDTYIVDFIPHASMETVHHMLLFGCQTPVSTRSYWDCGSVQGTCEDEASIMYAWARNAPPAKLPKDVGFKVGRNSGMSYFVLQIHYGEISAFRDHHRDCSGITLRMTSKPQPFIAGIYLLMSVDTVVLPGKRVTNADIACDYTSYPIYPFAFRTHTHQLGKVVSGYRIRDGKWSLIGRQSPQLPQAFYPTKKEVHVKYGDTIAARCVFTGEGRTSKTYIGGTSDDEMCNFYIMYYMDSKHAIPYMNCMETGSKELFQHIPAEANVPITVSPGHMNSGMHMGHSADHQDTGSLLDKNKAEQVLDQDFHLERVLVWPQSSLQLGQVSGLALDTNSNLVIFHRGDHHWGEDSFNSQARYQQRSLGPIQQSTILVVDPAKGNILKASGRNMFYLPHGITIDKENNYWVTDVALHQVLKVSSDGRDRTLLALGEAFTPGSDITHFCQPTDVAVDTGTGNIFVSDGYCNARILKFSPNGKYLSQWGAGSSDRRRRIPFQIPHSLVFLPERREVCVADRENGRIQCFITETGEFVKEIKKEEFGGKVFAITFSPAGGGLIFAVNGASAYHSVPLSGFVINYSTKEILDNFSPEKKEFKMPHDIVATRDGSVFVGDAGSKSVFKFTTEKSHRSVKKAGIEVQELEEMEMIIQTKERPEHNLTKMGAIQEMQKVVQQPRPQEEAEKENHKSAKKANREQGILPAIITTLLLIPLLVVISMGVFICWRNNNRCEVKTEPSSMGGILGKIRGKAVGSLNLGNFFASHKGYSRQGFDQLSTEDSDQERNDEDSSDSENEEYSAVPPPQSSS</sequence>
<proteinExistence type="inferred from homology"/>
<feature type="disulfide bond" evidence="23">
    <location>
        <begin position="112"/>
        <end position="131"/>
    </location>
</feature>
<keyword evidence="16 24" id="KW-0325">Glycoprotein</keyword>
<feature type="binding site" evidence="22">
    <location>
        <position position="414"/>
    </location>
    <ligand>
        <name>Ca(2+)</name>
        <dbReference type="ChEBI" id="CHEBI:29108"/>
        <note>structural</note>
    </ligand>
</feature>
<protein>
    <submittedName>
        <fullName evidence="31">Peptidyl-glycine alpha-amidating monooxygenase B</fullName>
    </submittedName>
</protein>
<feature type="repeat" description="NHL" evidence="25">
    <location>
        <begin position="578"/>
        <end position="610"/>
    </location>
</feature>
<dbReference type="OrthoDB" id="10018185at2759"/>
<reference evidence="31 32" key="1">
    <citation type="submission" date="2019-01" db="EMBL/GenBank/DDBJ databases">
        <title>Genome Assembly of Collichthys lucidus.</title>
        <authorList>
            <person name="Cai M."/>
            <person name="Xiao S."/>
        </authorList>
    </citation>
    <scope>NUCLEOTIDE SEQUENCE [LARGE SCALE GENOMIC DNA]</scope>
    <source>
        <strain evidence="31">JT15FE1705JMU</strain>
        <tissue evidence="31">Muscle</tissue>
    </source>
</reference>
<feature type="binding site" evidence="22">
    <location>
        <position position="682"/>
    </location>
    <ligand>
        <name>Ca(2+)</name>
        <dbReference type="ChEBI" id="CHEBI:29108"/>
        <note>structural</note>
    </ligand>
</feature>
<feature type="binding site" evidence="22">
    <location>
        <position position="681"/>
    </location>
    <ligand>
        <name>Zn(2+)</name>
        <dbReference type="ChEBI" id="CHEBI:29105"/>
        <note>catalytic</note>
    </ligand>
</feature>
<feature type="binding site" evidence="22">
    <location>
        <position position="242"/>
    </location>
    <ligand>
        <name>Cu(2+)</name>
        <dbReference type="ChEBI" id="CHEBI:29036"/>
        <label>2</label>
        <note>catalytic</note>
    </ligand>
</feature>
<dbReference type="Proteomes" id="UP000298787">
    <property type="component" value="Chromosome 16"/>
</dbReference>
<evidence type="ECO:0000256" key="7">
    <source>
        <dbReference type="ARBA" id="ARBA00022729"/>
    </source>
</evidence>
<feature type="binding site" evidence="22">
    <location>
        <position position="105"/>
    </location>
    <ligand>
        <name>Cu(2+)</name>
        <dbReference type="ChEBI" id="CHEBI:29036"/>
        <label>1</label>
        <note>catalytic</note>
    </ligand>
</feature>
<dbReference type="SUPFAM" id="SSF49742">
    <property type="entry name" value="PHM/PNGase F"/>
    <property type="match status" value="2"/>
</dbReference>
<evidence type="ECO:0000256" key="27">
    <source>
        <dbReference type="SAM" id="Phobius"/>
    </source>
</evidence>
<keyword evidence="32" id="KW-1185">Reference proteome</keyword>
<comment type="catalytic activity">
    <reaction evidence="1">
        <text>a [peptide]-C-terminal (2S)-2-hydroxyglycine = a [peptide]-C-terminal amide + glyoxylate</text>
        <dbReference type="Rhea" id="RHEA:20924"/>
        <dbReference type="Rhea" id="RHEA-COMP:13485"/>
        <dbReference type="Rhea" id="RHEA-COMP:15321"/>
        <dbReference type="ChEBI" id="CHEBI:36655"/>
        <dbReference type="ChEBI" id="CHEBI:137001"/>
        <dbReference type="ChEBI" id="CHEBI:142768"/>
        <dbReference type="EC" id="4.3.2.5"/>
    </reaction>
</comment>
<dbReference type="InterPro" id="IPR011042">
    <property type="entry name" value="6-blade_b-propeller_TolB-like"/>
</dbReference>
<evidence type="ECO:0000256" key="15">
    <source>
        <dbReference type="ARBA" id="ARBA00023157"/>
    </source>
</evidence>
<feature type="binding site" evidence="21">
    <location>
        <position position="599"/>
    </location>
    <ligand>
        <name>a protein</name>
        <dbReference type="ChEBI" id="CHEBI:16541"/>
    </ligand>
    <ligandPart>
        <name>C-terminal Xaa-(2S)-2-hydroxyglycine residue</name>
        <dbReference type="ChEBI" id="CHEBI:142768"/>
    </ligandPart>
</feature>
<feature type="compositionally biased region" description="Basic and acidic residues" evidence="26">
    <location>
        <begin position="758"/>
        <end position="768"/>
    </location>
</feature>
<gene>
    <name evidence="31" type="ORF">D9C73_019197</name>
</gene>
<keyword evidence="5 27" id="KW-0812">Transmembrane</keyword>
<feature type="repeat" description="NHL" evidence="25">
    <location>
        <begin position="519"/>
        <end position="559"/>
    </location>
</feature>
<keyword evidence="6 22" id="KW-0479">Metal-binding</keyword>
<feature type="region of interest" description="Disordered" evidence="26">
    <location>
        <begin position="753"/>
        <end position="773"/>
    </location>
</feature>
<keyword evidence="17" id="KW-0456">Lyase</keyword>
<dbReference type="GO" id="GO:0005576">
    <property type="term" value="C:extracellular region"/>
    <property type="evidence" value="ECO:0007669"/>
    <property type="project" value="TreeGrafter"/>
</dbReference>
<dbReference type="PROSITE" id="PS51125">
    <property type="entry name" value="NHL"/>
    <property type="match status" value="4"/>
</dbReference>
<keyword evidence="10 27" id="KW-1133">Transmembrane helix</keyword>
<dbReference type="InterPro" id="IPR000720">
    <property type="entry name" value="PHM/PAL"/>
</dbReference>
<feature type="binding site" evidence="22">
    <location>
        <position position="244"/>
    </location>
    <ligand>
        <name>Cu(2+)</name>
        <dbReference type="ChEBI" id="CHEBI:29036"/>
        <label>2</label>
        <note>catalytic</note>
    </ligand>
</feature>
<feature type="disulfide bond" evidence="23">
    <location>
        <begin position="44"/>
        <end position="186"/>
    </location>
</feature>
<evidence type="ECO:0000256" key="20">
    <source>
        <dbReference type="ARBA" id="ARBA00048431"/>
    </source>
</evidence>
<evidence type="ECO:0000256" key="9">
    <source>
        <dbReference type="ARBA" id="ARBA00022833"/>
    </source>
</evidence>
<evidence type="ECO:0000256" key="1">
    <source>
        <dbReference type="ARBA" id="ARBA00000686"/>
    </source>
</evidence>
<keyword evidence="15 23" id="KW-1015">Disulfide bond</keyword>
<evidence type="ECO:0000256" key="11">
    <source>
        <dbReference type="ARBA" id="ARBA00023002"/>
    </source>
</evidence>
<evidence type="ECO:0000256" key="14">
    <source>
        <dbReference type="ARBA" id="ARBA00023136"/>
    </source>
</evidence>
<keyword evidence="22" id="KW-0106">Calcium</keyword>
<evidence type="ECO:0000256" key="23">
    <source>
        <dbReference type="PIRSR" id="PIRSR600720-3"/>
    </source>
</evidence>
<dbReference type="SUPFAM" id="SSF101898">
    <property type="entry name" value="NHL repeat"/>
    <property type="match status" value="1"/>
</dbReference>
<evidence type="ECO:0000256" key="2">
    <source>
        <dbReference type="ARBA" id="ARBA00004160"/>
    </source>
</evidence>
<keyword evidence="13 31" id="KW-0503">Monooxygenase</keyword>
<feature type="transmembrane region" description="Helical" evidence="27">
    <location>
        <begin position="779"/>
        <end position="804"/>
    </location>
</feature>
<evidence type="ECO:0000259" key="29">
    <source>
        <dbReference type="Pfam" id="PF01082"/>
    </source>
</evidence>
<dbReference type="InterPro" id="IPR008977">
    <property type="entry name" value="PHM/PNGase_F_dom_sf"/>
</dbReference>